<evidence type="ECO:0000256" key="4">
    <source>
        <dbReference type="ARBA" id="ARBA00023125"/>
    </source>
</evidence>
<dbReference type="EMBL" id="AUPZ01000006">
    <property type="protein sequence ID" value="EQB39711.1"/>
    <property type="molecule type" value="Genomic_DNA"/>
</dbReference>
<dbReference type="GO" id="GO:0004803">
    <property type="term" value="F:transposase activity"/>
    <property type="evidence" value="ECO:0007669"/>
    <property type="project" value="UniProtKB-UniRule"/>
</dbReference>
<evidence type="ECO:0000256" key="5">
    <source>
        <dbReference type="ARBA" id="ARBA00023172"/>
    </source>
</evidence>
<keyword evidence="6" id="KW-0814">Transposable element</keyword>
<dbReference type="GO" id="GO:0003677">
    <property type="term" value="F:DNA binding"/>
    <property type="evidence" value="ECO:0007669"/>
    <property type="project" value="UniProtKB-UniRule"/>
</dbReference>
<dbReference type="PANTHER" id="PTHR33217:SF8">
    <property type="entry name" value="MUTATOR FAMILY TRANSPOSASE"/>
    <property type="match status" value="1"/>
</dbReference>
<organism evidence="7 8">
    <name type="scientific">Sulfurimonas hongkongensis</name>
    <dbReference type="NCBI Taxonomy" id="1172190"/>
    <lineage>
        <taxon>Bacteria</taxon>
        <taxon>Pseudomonadati</taxon>
        <taxon>Campylobacterota</taxon>
        <taxon>Epsilonproteobacteria</taxon>
        <taxon>Campylobacterales</taxon>
        <taxon>Sulfurimonadaceae</taxon>
        <taxon>Sulfurimonas</taxon>
    </lineage>
</organism>
<protein>
    <recommendedName>
        <fullName evidence="6">Mutator family transposase</fullName>
    </recommendedName>
</protein>
<reference evidence="7 8" key="1">
    <citation type="submission" date="2013-07" db="EMBL/GenBank/DDBJ databases">
        <title>Sulfurimonas hongkongensis AST-10 Genome Sequencing.</title>
        <authorList>
            <person name="Cai L."/>
            <person name="Zhang T."/>
        </authorList>
    </citation>
    <scope>NUCLEOTIDE SEQUENCE [LARGE SCALE GENOMIC DNA]</scope>
    <source>
        <strain evidence="7 8">AST-10</strain>
    </source>
</reference>
<comment type="similarity">
    <text evidence="2 6">Belongs to the transposase mutator family.</text>
</comment>
<comment type="caution">
    <text evidence="7">The sequence shown here is derived from an EMBL/GenBank/DDBJ whole genome shotgun (WGS) entry which is preliminary data.</text>
</comment>
<keyword evidence="5 6" id="KW-0233">DNA recombination</keyword>
<evidence type="ECO:0000256" key="1">
    <source>
        <dbReference type="ARBA" id="ARBA00002190"/>
    </source>
</evidence>
<dbReference type="eggNOG" id="COG3328">
    <property type="taxonomic scope" value="Bacteria"/>
</dbReference>
<sequence length="129" mass="15227">MPNLTTLLTTKEVAEEELLKLDDKWGKKYPLVINSWNNKWENLSVFFKYPAEIRKTIYTTNIIESVHRQFRKLTKTKGAFPNENSLLKLLYLGIQNASKKWSMPVRNWSLTISQLAIFFEGRLDKYLEV</sequence>
<evidence type="ECO:0000256" key="2">
    <source>
        <dbReference type="ARBA" id="ARBA00010961"/>
    </source>
</evidence>
<evidence type="ECO:0000256" key="6">
    <source>
        <dbReference type="RuleBase" id="RU365089"/>
    </source>
</evidence>
<keyword evidence="3 6" id="KW-0815">Transposition</keyword>
<evidence type="ECO:0000256" key="3">
    <source>
        <dbReference type="ARBA" id="ARBA00022578"/>
    </source>
</evidence>
<dbReference type="PANTHER" id="PTHR33217">
    <property type="entry name" value="TRANSPOSASE FOR INSERTION SEQUENCE ELEMENT IS1081"/>
    <property type="match status" value="1"/>
</dbReference>
<proteinExistence type="inferred from homology"/>
<keyword evidence="4 6" id="KW-0238">DNA-binding</keyword>
<evidence type="ECO:0000313" key="7">
    <source>
        <dbReference type="EMBL" id="EQB39711.1"/>
    </source>
</evidence>
<name>T0JNP5_9BACT</name>
<dbReference type="Pfam" id="PF00872">
    <property type="entry name" value="Transposase_mut"/>
    <property type="match status" value="1"/>
</dbReference>
<keyword evidence="8" id="KW-1185">Reference proteome</keyword>
<dbReference type="GO" id="GO:0006313">
    <property type="term" value="P:DNA transposition"/>
    <property type="evidence" value="ECO:0007669"/>
    <property type="project" value="UniProtKB-UniRule"/>
</dbReference>
<comment type="function">
    <text evidence="1 6">Required for the transposition of the insertion element.</text>
</comment>
<dbReference type="AlphaFoldDB" id="T0JNP5"/>
<dbReference type="PATRIC" id="fig|1172190.3.peg.1003"/>
<dbReference type="InterPro" id="IPR001207">
    <property type="entry name" value="Transposase_mutator"/>
</dbReference>
<dbReference type="Proteomes" id="UP000015520">
    <property type="component" value="Unassembled WGS sequence"/>
</dbReference>
<accession>T0JNP5</accession>
<evidence type="ECO:0000313" key="8">
    <source>
        <dbReference type="Proteomes" id="UP000015520"/>
    </source>
</evidence>
<dbReference type="STRING" id="1172190.M947_05140"/>
<gene>
    <name evidence="7" type="ORF">M947_05140</name>
</gene>